<sequence>MSTLRGCCGGAGVARRNRGDGGLYWDETKQRWIGVATVGYDGRGKPRRRKVHARTKTEGNERLRELLREVDRGVDLNHGAITVGEVVEAWLRHGLNGRSEATLAQNRHLAEVHIIALIGKKRLRDLRAHDVDRMLAARRDQLSTSTLQRGKSMTLSQARTLLEACEYNPLGAYVSLALLLGVRNEELRALTWDHVDLVGKPAAEPPTPPSVRVWRSVRAGGDTKTRLSRRTIGLPSQCVHALEQHRSATQAAGRFRTLCVEAGLDAGEWTPRELRHSFVSLMSDAGVPLEDIARLVGHGSTKVTETVYRKQLRPVLTSGTQVMETLFDLPPDRTSEVADRS</sequence>
<feature type="domain" description="Core-binding (CB)" evidence="7">
    <location>
        <begin position="81"/>
        <end position="162"/>
    </location>
</feature>
<dbReference type="InterPro" id="IPR050808">
    <property type="entry name" value="Phage_Integrase"/>
</dbReference>
<keyword evidence="2" id="KW-0229">DNA integration</keyword>
<dbReference type="InterPro" id="IPR044068">
    <property type="entry name" value="CB"/>
</dbReference>
<dbReference type="GO" id="GO:0006310">
    <property type="term" value="P:DNA recombination"/>
    <property type="evidence" value="ECO:0007669"/>
    <property type="project" value="UniProtKB-KW"/>
</dbReference>
<dbReference type="Pfam" id="PF00589">
    <property type="entry name" value="Phage_integrase"/>
    <property type="match status" value="1"/>
</dbReference>
<evidence type="ECO:0000256" key="1">
    <source>
        <dbReference type="ARBA" id="ARBA00008857"/>
    </source>
</evidence>
<dbReference type="CDD" id="cd01189">
    <property type="entry name" value="INT_ICEBs1_C_like"/>
    <property type="match status" value="1"/>
</dbReference>
<name>A0A4Q4ZCL1_9ACTN</name>
<dbReference type="Gene3D" id="1.10.443.10">
    <property type="entry name" value="Intergrase catalytic core"/>
    <property type="match status" value="1"/>
</dbReference>
<dbReference type="SUPFAM" id="SSF56349">
    <property type="entry name" value="DNA breaking-rejoining enzymes"/>
    <property type="match status" value="1"/>
</dbReference>
<comment type="similarity">
    <text evidence="1">Belongs to the 'phage' integrase family.</text>
</comment>
<dbReference type="GO" id="GO:0003677">
    <property type="term" value="F:DNA binding"/>
    <property type="evidence" value="ECO:0007669"/>
    <property type="project" value="UniProtKB-UniRule"/>
</dbReference>
<dbReference type="GO" id="GO:0015074">
    <property type="term" value="P:DNA integration"/>
    <property type="evidence" value="ECO:0007669"/>
    <property type="project" value="UniProtKB-KW"/>
</dbReference>
<evidence type="ECO:0000256" key="2">
    <source>
        <dbReference type="ARBA" id="ARBA00022908"/>
    </source>
</evidence>
<gene>
    <name evidence="8" type="ORF">EKO23_14110</name>
</gene>
<keyword evidence="3 5" id="KW-0238">DNA-binding</keyword>
<feature type="domain" description="Tyr recombinase" evidence="6">
    <location>
        <begin position="148"/>
        <end position="321"/>
    </location>
</feature>
<comment type="caution">
    <text evidence="8">The sequence shown here is derived from an EMBL/GenBank/DDBJ whole genome shotgun (WGS) entry which is preliminary data.</text>
</comment>
<evidence type="ECO:0000259" key="7">
    <source>
        <dbReference type="PROSITE" id="PS51900"/>
    </source>
</evidence>
<protein>
    <submittedName>
        <fullName evidence="8">Site-specific integrase</fullName>
    </submittedName>
</protein>
<keyword evidence="9" id="KW-1185">Reference proteome</keyword>
<dbReference type="PANTHER" id="PTHR30629:SF2">
    <property type="entry name" value="PROPHAGE INTEGRASE INTS-RELATED"/>
    <property type="match status" value="1"/>
</dbReference>
<evidence type="ECO:0000313" key="8">
    <source>
        <dbReference type="EMBL" id="RYP84904.1"/>
    </source>
</evidence>
<evidence type="ECO:0000256" key="4">
    <source>
        <dbReference type="ARBA" id="ARBA00023172"/>
    </source>
</evidence>
<evidence type="ECO:0000313" key="9">
    <source>
        <dbReference type="Proteomes" id="UP000295198"/>
    </source>
</evidence>
<dbReference type="InterPro" id="IPR013762">
    <property type="entry name" value="Integrase-like_cat_sf"/>
</dbReference>
<dbReference type="InterPro" id="IPR002104">
    <property type="entry name" value="Integrase_catalytic"/>
</dbReference>
<dbReference type="EMBL" id="SDKM01000020">
    <property type="protein sequence ID" value="RYP84904.1"/>
    <property type="molecule type" value="Genomic_DNA"/>
</dbReference>
<proteinExistence type="inferred from homology"/>
<evidence type="ECO:0000256" key="3">
    <source>
        <dbReference type="ARBA" id="ARBA00023125"/>
    </source>
</evidence>
<dbReference type="PANTHER" id="PTHR30629">
    <property type="entry name" value="PROPHAGE INTEGRASE"/>
    <property type="match status" value="1"/>
</dbReference>
<dbReference type="InterPro" id="IPR010998">
    <property type="entry name" value="Integrase_recombinase_N"/>
</dbReference>
<dbReference type="InterPro" id="IPR011010">
    <property type="entry name" value="DNA_brk_join_enz"/>
</dbReference>
<accession>A0A4Q4ZCL1</accession>
<dbReference type="AlphaFoldDB" id="A0A4Q4ZCL1"/>
<evidence type="ECO:0000259" key="6">
    <source>
        <dbReference type="PROSITE" id="PS51898"/>
    </source>
</evidence>
<reference evidence="8 9" key="1">
    <citation type="submission" date="2019-01" db="EMBL/GenBank/DDBJ databases">
        <title>Nocardioides guangzhouensis sp. nov., an actinobacterium isolated from soil.</title>
        <authorList>
            <person name="Fu Y."/>
            <person name="Cai Y."/>
            <person name="Lin Z."/>
            <person name="Chen P."/>
        </authorList>
    </citation>
    <scope>NUCLEOTIDE SEQUENCE [LARGE SCALE GENOMIC DNA]</scope>
    <source>
        <strain evidence="8 9">130</strain>
    </source>
</reference>
<dbReference type="Proteomes" id="UP000295198">
    <property type="component" value="Unassembled WGS sequence"/>
</dbReference>
<dbReference type="PROSITE" id="PS51900">
    <property type="entry name" value="CB"/>
    <property type="match status" value="1"/>
</dbReference>
<evidence type="ECO:0000256" key="5">
    <source>
        <dbReference type="PROSITE-ProRule" id="PRU01248"/>
    </source>
</evidence>
<organism evidence="8 9">
    <name type="scientific">Nocardioides guangzhouensis</name>
    <dbReference type="NCBI Taxonomy" id="2497878"/>
    <lineage>
        <taxon>Bacteria</taxon>
        <taxon>Bacillati</taxon>
        <taxon>Actinomycetota</taxon>
        <taxon>Actinomycetes</taxon>
        <taxon>Propionibacteriales</taxon>
        <taxon>Nocardioidaceae</taxon>
        <taxon>Nocardioides</taxon>
    </lineage>
</organism>
<dbReference type="Gene3D" id="1.10.150.130">
    <property type="match status" value="1"/>
</dbReference>
<keyword evidence="4" id="KW-0233">DNA recombination</keyword>
<dbReference type="OrthoDB" id="1822491at2"/>
<dbReference type="PROSITE" id="PS51898">
    <property type="entry name" value="TYR_RECOMBINASE"/>
    <property type="match status" value="1"/>
</dbReference>